<reference evidence="7" key="1">
    <citation type="submission" date="2018-06" db="EMBL/GenBank/DDBJ databases">
        <authorList>
            <person name="Zhirakovskaya E."/>
        </authorList>
    </citation>
    <scope>NUCLEOTIDE SEQUENCE</scope>
</reference>
<organism evidence="7">
    <name type="scientific">hydrothermal vent metagenome</name>
    <dbReference type="NCBI Taxonomy" id="652676"/>
    <lineage>
        <taxon>unclassified sequences</taxon>
        <taxon>metagenomes</taxon>
        <taxon>ecological metagenomes</taxon>
    </lineage>
</organism>
<dbReference type="EMBL" id="UOEI01000027">
    <property type="protein sequence ID" value="VAV90001.1"/>
    <property type="molecule type" value="Genomic_DNA"/>
</dbReference>
<feature type="transmembrane region" description="Helical" evidence="6">
    <location>
        <begin position="88"/>
        <end position="109"/>
    </location>
</feature>
<dbReference type="Pfam" id="PF02653">
    <property type="entry name" value="BPD_transp_2"/>
    <property type="match status" value="1"/>
</dbReference>
<comment type="subcellular location">
    <subcellularLocation>
        <location evidence="1">Cell membrane</location>
        <topology evidence="1">Multi-pass membrane protein</topology>
    </subcellularLocation>
</comment>
<accession>A0A3B0RDG5</accession>
<feature type="transmembrane region" description="Helical" evidence="6">
    <location>
        <begin position="116"/>
        <end position="134"/>
    </location>
</feature>
<feature type="non-terminal residue" evidence="7">
    <location>
        <position position="286"/>
    </location>
</feature>
<keyword evidence="4 6" id="KW-1133">Transmembrane helix</keyword>
<feature type="transmembrane region" description="Helical" evidence="6">
    <location>
        <begin position="55"/>
        <end position="76"/>
    </location>
</feature>
<evidence type="ECO:0000256" key="5">
    <source>
        <dbReference type="ARBA" id="ARBA00023136"/>
    </source>
</evidence>
<protein>
    <submittedName>
        <fullName evidence="7">Branched-chain amino acid transport system permease protein LivM (TC 3.A.1.4.1)</fullName>
    </submittedName>
</protein>
<evidence type="ECO:0000256" key="2">
    <source>
        <dbReference type="ARBA" id="ARBA00022475"/>
    </source>
</evidence>
<evidence type="ECO:0000256" key="6">
    <source>
        <dbReference type="SAM" id="Phobius"/>
    </source>
</evidence>
<dbReference type="AlphaFoldDB" id="A0A3B0RDG5"/>
<dbReference type="GO" id="GO:0015658">
    <property type="term" value="F:branched-chain amino acid transmembrane transporter activity"/>
    <property type="evidence" value="ECO:0007669"/>
    <property type="project" value="InterPro"/>
</dbReference>
<dbReference type="InterPro" id="IPR001851">
    <property type="entry name" value="ABC_transp_permease"/>
</dbReference>
<dbReference type="GO" id="GO:0005886">
    <property type="term" value="C:plasma membrane"/>
    <property type="evidence" value="ECO:0007669"/>
    <property type="project" value="UniProtKB-SubCell"/>
</dbReference>
<dbReference type="PANTHER" id="PTHR30482">
    <property type="entry name" value="HIGH-AFFINITY BRANCHED-CHAIN AMINO ACID TRANSPORT SYSTEM PERMEASE"/>
    <property type="match status" value="1"/>
</dbReference>
<gene>
    <name evidence="7" type="ORF">MNBD_ACTINO01-1454</name>
</gene>
<name>A0A3B0RDG5_9ZZZZ</name>
<keyword evidence="5 6" id="KW-0472">Membrane</keyword>
<feature type="transmembrane region" description="Helical" evidence="6">
    <location>
        <begin position="20"/>
        <end position="48"/>
    </location>
</feature>
<sequence>MTSGAVVGTTERPRWLVPAVGVALILVPFVVGTFEVSLATTAVIFAVFAMSLDILVGYTGLISLGHAAFFGFGGYVAAYTSINLTGNLLVVMPIVLVTTALLAVVLGFLSLRTTGIYFLMITLAFGQMLFGLAVKWTPVTGGSDGLAGVPAAFIGVGPFEFLFAGRVPFYYLVVAAFFVLWWFLARVVGSPFGHALVGIKDNEERLASLGYNTWRYKMAAYVLAGSVAGLAGALFVFFNRHAAPENLFWVVSGEVLLMVIIGGAGTLYGPALGAVLVRLFGSYVSS</sequence>
<dbReference type="CDD" id="cd06581">
    <property type="entry name" value="TM_PBP1_LivM_like"/>
    <property type="match status" value="1"/>
</dbReference>
<evidence type="ECO:0000256" key="4">
    <source>
        <dbReference type="ARBA" id="ARBA00022989"/>
    </source>
</evidence>
<evidence type="ECO:0000256" key="1">
    <source>
        <dbReference type="ARBA" id="ARBA00004651"/>
    </source>
</evidence>
<feature type="transmembrane region" description="Helical" evidence="6">
    <location>
        <begin position="169"/>
        <end position="197"/>
    </location>
</feature>
<dbReference type="PANTHER" id="PTHR30482:SF17">
    <property type="entry name" value="ABC TRANSPORTER ATP-BINDING PROTEIN"/>
    <property type="match status" value="1"/>
</dbReference>
<feature type="transmembrane region" description="Helical" evidence="6">
    <location>
        <begin position="258"/>
        <end position="280"/>
    </location>
</feature>
<evidence type="ECO:0000313" key="7">
    <source>
        <dbReference type="EMBL" id="VAV90001.1"/>
    </source>
</evidence>
<keyword evidence="2" id="KW-1003">Cell membrane</keyword>
<feature type="transmembrane region" description="Helical" evidence="6">
    <location>
        <begin position="218"/>
        <end position="238"/>
    </location>
</feature>
<evidence type="ECO:0000256" key="3">
    <source>
        <dbReference type="ARBA" id="ARBA00022692"/>
    </source>
</evidence>
<proteinExistence type="predicted"/>
<dbReference type="InterPro" id="IPR043428">
    <property type="entry name" value="LivM-like"/>
</dbReference>
<keyword evidence="3 6" id="KW-0812">Transmembrane</keyword>